<reference evidence="2 3" key="1">
    <citation type="journal article" date="2016" name="ISME J.">
        <title>Chasing the elusive Euryarchaeota class WSA2: genomes reveal a uniquely fastidious methyl-reducing methanogen.</title>
        <authorList>
            <person name="Nobu M.K."/>
            <person name="Narihiro T."/>
            <person name="Kuroda K."/>
            <person name="Mei R."/>
            <person name="Liu W.T."/>
        </authorList>
    </citation>
    <scope>NUCLEOTIDE SEQUENCE [LARGE SCALE GENOMIC DNA]</scope>
    <source>
        <strain evidence="2">U1lsi0528_Bin055</strain>
    </source>
</reference>
<feature type="domain" description="DJ-1/PfpI" evidence="1">
    <location>
        <begin position="1"/>
        <end position="166"/>
    </location>
</feature>
<protein>
    <submittedName>
        <fullName evidence="2">Transcriptional activator FtrA</fullName>
    </submittedName>
</protein>
<dbReference type="CDD" id="cd03139">
    <property type="entry name" value="GATase1_PfpI_2"/>
    <property type="match status" value="1"/>
</dbReference>
<evidence type="ECO:0000313" key="2">
    <source>
        <dbReference type="EMBL" id="KYC53378.1"/>
    </source>
</evidence>
<proteinExistence type="predicted"/>
<dbReference type="Pfam" id="PF01965">
    <property type="entry name" value="DJ-1_PfpI"/>
    <property type="match status" value="1"/>
</dbReference>
<name>A0A150J8G3_9EURY</name>
<dbReference type="PANTHER" id="PTHR43130">
    <property type="entry name" value="ARAC-FAMILY TRANSCRIPTIONAL REGULATOR"/>
    <property type="match status" value="1"/>
</dbReference>
<dbReference type="InterPro" id="IPR002818">
    <property type="entry name" value="DJ-1/PfpI"/>
</dbReference>
<comment type="caution">
    <text evidence="2">The sequence shown here is derived from an EMBL/GenBank/DDBJ whole genome shotgun (WGS) entry which is preliminary data.</text>
</comment>
<dbReference type="GO" id="GO:0006355">
    <property type="term" value="P:regulation of DNA-templated transcription"/>
    <property type="evidence" value="ECO:0007669"/>
    <property type="project" value="TreeGrafter"/>
</dbReference>
<dbReference type="InterPro" id="IPR052158">
    <property type="entry name" value="INH-QAR"/>
</dbReference>
<evidence type="ECO:0000313" key="3">
    <source>
        <dbReference type="Proteomes" id="UP000075398"/>
    </source>
</evidence>
<dbReference type="InterPro" id="IPR029062">
    <property type="entry name" value="Class_I_gatase-like"/>
</dbReference>
<dbReference type="AlphaFoldDB" id="A0A150J8G3"/>
<organism evidence="2 3">
    <name type="scientific">Candidatus Methanofastidiosum methylothiophilum</name>
    <dbReference type="NCBI Taxonomy" id="1705564"/>
    <lineage>
        <taxon>Archaea</taxon>
        <taxon>Methanobacteriati</taxon>
        <taxon>Methanobacteriota</taxon>
        <taxon>Stenosarchaea group</taxon>
        <taxon>Candidatus Methanofastidiosia</taxon>
        <taxon>Candidatus Methanofastidiosales</taxon>
        <taxon>Candidatus Methanofastidiosaceae</taxon>
        <taxon>Candidatus Methanofastidiosum</taxon>
    </lineage>
</organism>
<accession>A0A150J8G3</accession>
<gene>
    <name evidence="2" type="ORF">AMQ22_00274</name>
</gene>
<dbReference type="PANTHER" id="PTHR43130:SF2">
    <property type="entry name" value="DJ-1_PFPI DOMAIN-CONTAINING PROTEIN"/>
    <property type="match status" value="1"/>
</dbReference>
<dbReference type="Gene3D" id="3.40.50.880">
    <property type="match status" value="1"/>
</dbReference>
<dbReference type="Proteomes" id="UP000075398">
    <property type="component" value="Unassembled WGS sequence"/>
</dbReference>
<dbReference type="EMBL" id="LNGC01000006">
    <property type="protein sequence ID" value="KYC53378.1"/>
    <property type="molecule type" value="Genomic_DNA"/>
</dbReference>
<sequence length="189" mass="21462">MKIAFIIYNNLTTLDFIGVYDPITRIKTMGFSTKIEYDVCSFTDRVISVEGLEIVPTKVRNDLSIYDYVILPGGKGIFELMKDNEFLDWIREIPDSTVLCTVCYASLLLGKIGRLNGKEATTHRVVMEELKKYTDKVSDCRIVDVGSIITARGVSSAIDLGLYLCEKIMGKEIREKIQIQMDYLNYTLC</sequence>
<dbReference type="SUPFAM" id="SSF52317">
    <property type="entry name" value="Class I glutamine amidotransferase-like"/>
    <property type="match status" value="1"/>
</dbReference>
<evidence type="ECO:0000259" key="1">
    <source>
        <dbReference type="Pfam" id="PF01965"/>
    </source>
</evidence>